<keyword evidence="5" id="KW-1185">Reference proteome</keyword>
<evidence type="ECO:0000256" key="1">
    <source>
        <dbReference type="ARBA" id="ARBA00006754"/>
    </source>
</evidence>
<organism evidence="4 5">
    <name type="scientific">Nocardioides immobilis</name>
    <dbReference type="NCBI Taxonomy" id="2049295"/>
    <lineage>
        <taxon>Bacteria</taxon>
        <taxon>Bacillati</taxon>
        <taxon>Actinomycetota</taxon>
        <taxon>Actinomycetes</taxon>
        <taxon>Propionibacteriales</taxon>
        <taxon>Nocardioidaceae</taxon>
        <taxon>Nocardioides</taxon>
    </lineage>
</organism>
<dbReference type="EMBL" id="QXGH01000041">
    <property type="protein sequence ID" value="RHW23695.1"/>
    <property type="molecule type" value="Genomic_DNA"/>
</dbReference>
<reference evidence="4 5" key="1">
    <citation type="submission" date="2018-09" db="EMBL/GenBank/DDBJ databases">
        <title>Genome sequencing of Nocardioides immobilis CCTCC AB 2017083 for comparison to Nocardioides silvaticus.</title>
        <authorList>
            <person name="Li C."/>
            <person name="Wang G."/>
        </authorList>
    </citation>
    <scope>NUCLEOTIDE SEQUENCE [LARGE SCALE GENOMIC DNA]</scope>
    <source>
        <strain evidence="4 5">CCTCC AB 2017083</strain>
    </source>
</reference>
<dbReference type="InterPro" id="IPR009057">
    <property type="entry name" value="Homeodomain-like_sf"/>
</dbReference>
<comment type="caution">
    <text evidence="4">The sequence shown here is derived from an EMBL/GenBank/DDBJ whole genome shotgun (WGS) entry which is preliminary data.</text>
</comment>
<accession>A0A417XTR9</accession>
<dbReference type="PANTHER" id="PTHR33744">
    <property type="entry name" value="CARBOHYDRATE DIACID REGULATOR"/>
    <property type="match status" value="1"/>
</dbReference>
<dbReference type="InterPro" id="IPR042070">
    <property type="entry name" value="PucR_C-HTH_sf"/>
</dbReference>
<gene>
    <name evidence="4" type="ORF">D0Z08_28170</name>
</gene>
<sequence length="399" mass="43949">MPRSGSQREIMRPEFQDIVDEVSRLLEHPATLEDRDFNLVAFCSHEAQVDEVRLRSILHRHSTREVQDWFEQFGIATSEVPVRTPASADFGVVSRLCMPVRWHGVTYGYLWLLDDHDDIDEERVPEASALAERAGALMAQQARSREELDYTVRDLLSADAEAVGLAAEAVYELGIVGRDAPVAAVELRLVAADPGPPVPMNLWRLPRSVLAVSGAEHNTLLVPVGEHGLDLARDIARRAWDLYAERLPPASRNDLVVGIGGIRADLAQARDSWLEARLAVRVATADQSVRPIAVWPELGVHRLLACGPEKALASAVLDPAVRRLLGQDDPELRHTALAYLESGGNVQETAAALHVHRQTVYYRLQKIEQVTGLTLSRGNHRLVLHLGLTMAPFVAGPGT</sequence>
<dbReference type="RefSeq" id="WP_118928618.1">
    <property type="nucleotide sequence ID" value="NZ_QXGH01000041.1"/>
</dbReference>
<evidence type="ECO:0000259" key="3">
    <source>
        <dbReference type="Pfam" id="PF17853"/>
    </source>
</evidence>
<feature type="domain" description="CdaR GGDEF-like" evidence="3">
    <location>
        <begin position="204"/>
        <end position="282"/>
    </location>
</feature>
<name>A0A417XTR9_9ACTN</name>
<evidence type="ECO:0000313" key="4">
    <source>
        <dbReference type="EMBL" id="RHW23695.1"/>
    </source>
</evidence>
<evidence type="ECO:0000259" key="2">
    <source>
        <dbReference type="Pfam" id="PF13556"/>
    </source>
</evidence>
<proteinExistence type="inferred from homology"/>
<dbReference type="OrthoDB" id="4534407at2"/>
<dbReference type="Pfam" id="PF17853">
    <property type="entry name" value="GGDEF_2"/>
    <property type="match status" value="1"/>
</dbReference>
<dbReference type="Proteomes" id="UP000283644">
    <property type="component" value="Unassembled WGS sequence"/>
</dbReference>
<protein>
    <submittedName>
        <fullName evidence="4">PucR family transcriptional regulator</fullName>
    </submittedName>
</protein>
<dbReference type="InterPro" id="IPR025736">
    <property type="entry name" value="PucR_C-HTH_dom"/>
</dbReference>
<dbReference type="SUPFAM" id="SSF46689">
    <property type="entry name" value="Homeodomain-like"/>
    <property type="match status" value="1"/>
</dbReference>
<evidence type="ECO:0000313" key="5">
    <source>
        <dbReference type="Proteomes" id="UP000283644"/>
    </source>
</evidence>
<comment type="similarity">
    <text evidence="1">Belongs to the CdaR family.</text>
</comment>
<dbReference type="Pfam" id="PF13556">
    <property type="entry name" value="HTH_30"/>
    <property type="match status" value="1"/>
</dbReference>
<dbReference type="AlphaFoldDB" id="A0A417XTR9"/>
<dbReference type="InterPro" id="IPR051448">
    <property type="entry name" value="CdaR-like_regulators"/>
</dbReference>
<dbReference type="PANTHER" id="PTHR33744:SF17">
    <property type="entry name" value="CONSERVED PROTEIN"/>
    <property type="match status" value="1"/>
</dbReference>
<feature type="domain" description="PucR C-terminal helix-turn-helix" evidence="2">
    <location>
        <begin position="332"/>
        <end position="389"/>
    </location>
</feature>
<dbReference type="Gene3D" id="1.10.10.2840">
    <property type="entry name" value="PucR C-terminal helix-turn-helix domain"/>
    <property type="match status" value="1"/>
</dbReference>
<dbReference type="InterPro" id="IPR041522">
    <property type="entry name" value="CdaR_GGDEF"/>
</dbReference>